<keyword evidence="2" id="KW-0812">Transmembrane</keyword>
<dbReference type="InParanoid" id="T1FRG8"/>
<evidence type="ECO:0000313" key="3">
    <source>
        <dbReference type="EMBL" id="ESN90581.1"/>
    </source>
</evidence>
<dbReference type="KEGG" id="hro:HELRODRAFT_189904"/>
<dbReference type="AlphaFoldDB" id="T1FRG8"/>
<dbReference type="CTD" id="20211415"/>
<dbReference type="Proteomes" id="UP000015101">
    <property type="component" value="Unassembled WGS sequence"/>
</dbReference>
<dbReference type="HOGENOM" id="CLU_1148304_0_0_1"/>
<feature type="compositionally biased region" description="Polar residues" evidence="1">
    <location>
        <begin position="124"/>
        <end position="134"/>
    </location>
</feature>
<keyword evidence="5" id="KW-1185">Reference proteome</keyword>
<evidence type="ECO:0000313" key="4">
    <source>
        <dbReference type="EnsemblMetazoa" id="HelroP189904"/>
    </source>
</evidence>
<reference evidence="5" key="1">
    <citation type="submission" date="2012-12" db="EMBL/GenBank/DDBJ databases">
        <authorList>
            <person name="Hellsten U."/>
            <person name="Grimwood J."/>
            <person name="Chapman J.A."/>
            <person name="Shapiro H."/>
            <person name="Aerts A."/>
            <person name="Otillar R.P."/>
            <person name="Terry A.Y."/>
            <person name="Boore J.L."/>
            <person name="Simakov O."/>
            <person name="Marletaz F."/>
            <person name="Cho S.-J."/>
            <person name="Edsinger-Gonzales E."/>
            <person name="Havlak P."/>
            <person name="Kuo D.-H."/>
            <person name="Larsson T."/>
            <person name="Lv J."/>
            <person name="Arendt D."/>
            <person name="Savage R."/>
            <person name="Osoegawa K."/>
            <person name="de Jong P."/>
            <person name="Lindberg D.R."/>
            <person name="Seaver E.C."/>
            <person name="Weisblat D.A."/>
            <person name="Putnam N.H."/>
            <person name="Grigoriev I.V."/>
            <person name="Rokhsar D.S."/>
        </authorList>
    </citation>
    <scope>NUCLEOTIDE SEQUENCE</scope>
</reference>
<evidence type="ECO:0000256" key="2">
    <source>
        <dbReference type="SAM" id="Phobius"/>
    </source>
</evidence>
<accession>T1FRG8</accession>
<protein>
    <submittedName>
        <fullName evidence="3 4">Uncharacterized protein</fullName>
    </submittedName>
</protein>
<dbReference type="EMBL" id="KB097753">
    <property type="protein sequence ID" value="ESN90581.1"/>
    <property type="molecule type" value="Genomic_DNA"/>
</dbReference>
<proteinExistence type="predicted"/>
<evidence type="ECO:0000313" key="5">
    <source>
        <dbReference type="Proteomes" id="UP000015101"/>
    </source>
</evidence>
<organism evidence="4 5">
    <name type="scientific">Helobdella robusta</name>
    <name type="common">Californian leech</name>
    <dbReference type="NCBI Taxonomy" id="6412"/>
    <lineage>
        <taxon>Eukaryota</taxon>
        <taxon>Metazoa</taxon>
        <taxon>Spiralia</taxon>
        <taxon>Lophotrochozoa</taxon>
        <taxon>Annelida</taxon>
        <taxon>Clitellata</taxon>
        <taxon>Hirudinea</taxon>
        <taxon>Rhynchobdellida</taxon>
        <taxon>Glossiphoniidae</taxon>
        <taxon>Helobdella</taxon>
    </lineage>
</organism>
<dbReference type="GeneID" id="20211415"/>
<reference evidence="4" key="3">
    <citation type="submission" date="2015-06" db="UniProtKB">
        <authorList>
            <consortium name="EnsemblMetazoa"/>
        </authorList>
    </citation>
    <scope>IDENTIFICATION</scope>
</reference>
<feature type="region of interest" description="Disordered" evidence="1">
    <location>
        <begin position="107"/>
        <end position="171"/>
    </location>
</feature>
<dbReference type="EnsemblMetazoa" id="HelroT189904">
    <property type="protein sequence ID" value="HelroP189904"/>
    <property type="gene ID" value="HelroG189904"/>
</dbReference>
<gene>
    <name evidence="4" type="primary">20211415</name>
    <name evidence="3" type="ORF">HELRODRAFT_189904</name>
</gene>
<feature type="transmembrane region" description="Helical" evidence="2">
    <location>
        <begin position="28"/>
        <end position="56"/>
    </location>
</feature>
<keyword evidence="2" id="KW-0472">Membrane</keyword>
<keyword evidence="2" id="KW-1133">Transmembrane helix</keyword>
<name>T1FRG8_HELRO</name>
<dbReference type="RefSeq" id="XP_009031483.1">
    <property type="nucleotide sequence ID" value="XM_009033235.1"/>
</dbReference>
<reference evidence="3 5" key="2">
    <citation type="journal article" date="2013" name="Nature">
        <title>Insights into bilaterian evolution from three spiralian genomes.</title>
        <authorList>
            <person name="Simakov O."/>
            <person name="Marletaz F."/>
            <person name="Cho S.J."/>
            <person name="Edsinger-Gonzales E."/>
            <person name="Havlak P."/>
            <person name="Hellsten U."/>
            <person name="Kuo D.H."/>
            <person name="Larsson T."/>
            <person name="Lv J."/>
            <person name="Arendt D."/>
            <person name="Savage R."/>
            <person name="Osoegawa K."/>
            <person name="de Jong P."/>
            <person name="Grimwood J."/>
            <person name="Chapman J.A."/>
            <person name="Shapiro H."/>
            <person name="Aerts A."/>
            <person name="Otillar R.P."/>
            <person name="Terry A.Y."/>
            <person name="Boore J.L."/>
            <person name="Grigoriev I.V."/>
            <person name="Lindberg D.R."/>
            <person name="Seaver E.C."/>
            <person name="Weisblat D.A."/>
            <person name="Putnam N.H."/>
            <person name="Rokhsar D.S."/>
        </authorList>
    </citation>
    <scope>NUCLEOTIDE SEQUENCE</scope>
</reference>
<sequence>MMSNNFGEDDYLTTTGAPLPDRANKFDVGGIVGLPLIIFAATITFLTMLLFICWCVRRRYIQFRRWWGNRPAYMMNHYRWVARSEDPQWHSTDPDEVRFSDNPHYASRQQSVEQFQPPHRLSQESRGSSLQSKNVPLVNVNEGQSQRARSEGEIAPPPRRSPRHNQGDDDVVQSLPQLDQLSAQPWDSDWGRKRDVDTFRERLMREAREVRRMNILERNQLLRKESSLQLFQQLSANYYLRF</sequence>
<evidence type="ECO:0000256" key="1">
    <source>
        <dbReference type="SAM" id="MobiDB-lite"/>
    </source>
</evidence>
<dbReference type="EMBL" id="AMQM01002299">
    <property type="status" value="NOT_ANNOTATED_CDS"/>
    <property type="molecule type" value="Genomic_DNA"/>
</dbReference>